<evidence type="ECO:0000313" key="2">
    <source>
        <dbReference type="EMBL" id="MBA4651427.1"/>
    </source>
</evidence>
<dbReference type="EMBL" id="GISG01169980">
    <property type="protein sequence ID" value="MBA4651427.1"/>
    <property type="molecule type" value="Transcribed_RNA"/>
</dbReference>
<organism evidence="2">
    <name type="scientific">Opuntia streptacantha</name>
    <name type="common">Prickly pear cactus</name>
    <name type="synonym">Opuntia cardona</name>
    <dbReference type="NCBI Taxonomy" id="393608"/>
    <lineage>
        <taxon>Eukaryota</taxon>
        <taxon>Viridiplantae</taxon>
        <taxon>Streptophyta</taxon>
        <taxon>Embryophyta</taxon>
        <taxon>Tracheophyta</taxon>
        <taxon>Spermatophyta</taxon>
        <taxon>Magnoliopsida</taxon>
        <taxon>eudicotyledons</taxon>
        <taxon>Gunneridae</taxon>
        <taxon>Pentapetalae</taxon>
        <taxon>Caryophyllales</taxon>
        <taxon>Cactineae</taxon>
        <taxon>Cactaceae</taxon>
        <taxon>Opuntioideae</taxon>
        <taxon>Opuntia</taxon>
    </lineage>
</organism>
<evidence type="ECO:0000256" key="1">
    <source>
        <dbReference type="SAM" id="MobiDB-lite"/>
    </source>
</evidence>
<name>A0A7C9DVS2_OPUST</name>
<protein>
    <submittedName>
        <fullName evidence="2">Uncharacterized protein</fullName>
    </submittedName>
</protein>
<proteinExistence type="predicted"/>
<accession>A0A7C9DVS2</accession>
<reference evidence="2" key="2">
    <citation type="submission" date="2020-07" db="EMBL/GenBank/DDBJ databases">
        <authorList>
            <person name="Vera ALvarez R."/>
            <person name="Arias-Moreno D.M."/>
            <person name="Jimenez-Jacinto V."/>
            <person name="Jimenez-Bremont J.F."/>
            <person name="Swaminathan K."/>
            <person name="Moose S.P."/>
            <person name="Guerrero-Gonzalez M.L."/>
            <person name="Marino-Ramirez L."/>
            <person name="Landsman D."/>
            <person name="Rodriguez-Kessler M."/>
            <person name="Delgado-Sanchez P."/>
        </authorList>
    </citation>
    <scope>NUCLEOTIDE SEQUENCE</scope>
    <source>
        <tissue evidence="2">Cladode</tissue>
    </source>
</reference>
<sequence>MRTRYLGLSSWPTYYIWAKPHFLKQAGPWARYYLLKMSRYPRTNSPPVTAIFRSGHCLDQNFSANNDGRKWADDKARKEKQLTGRGKLRPRRRGAVANEAMEAV</sequence>
<dbReference type="AlphaFoldDB" id="A0A7C9DVS2"/>
<feature type="region of interest" description="Disordered" evidence="1">
    <location>
        <begin position="69"/>
        <end position="104"/>
    </location>
</feature>
<reference evidence="2" key="1">
    <citation type="journal article" date="2013" name="J. Plant Res.">
        <title>Effect of fungi and light on seed germination of three Opuntia species from semiarid lands of central Mexico.</title>
        <authorList>
            <person name="Delgado-Sanchez P."/>
            <person name="Jimenez-Bremont J.F."/>
            <person name="Guerrero-Gonzalez Mde L."/>
            <person name="Flores J."/>
        </authorList>
    </citation>
    <scope>NUCLEOTIDE SEQUENCE</scope>
    <source>
        <tissue evidence="2">Cladode</tissue>
    </source>
</reference>
<feature type="compositionally biased region" description="Basic and acidic residues" evidence="1">
    <location>
        <begin position="69"/>
        <end position="82"/>
    </location>
</feature>